<organism evidence="1 2">
    <name type="scientific">Mycena rosella</name>
    <name type="common">Pink bonnet</name>
    <name type="synonym">Agaricus rosellus</name>
    <dbReference type="NCBI Taxonomy" id="1033263"/>
    <lineage>
        <taxon>Eukaryota</taxon>
        <taxon>Fungi</taxon>
        <taxon>Dikarya</taxon>
        <taxon>Basidiomycota</taxon>
        <taxon>Agaricomycotina</taxon>
        <taxon>Agaricomycetes</taxon>
        <taxon>Agaricomycetidae</taxon>
        <taxon>Agaricales</taxon>
        <taxon>Marasmiineae</taxon>
        <taxon>Mycenaceae</taxon>
        <taxon>Mycena</taxon>
    </lineage>
</organism>
<protein>
    <submittedName>
        <fullName evidence="1">Uncharacterized protein</fullName>
    </submittedName>
</protein>
<dbReference type="AlphaFoldDB" id="A0AAD7DYF5"/>
<accession>A0AAD7DYF5</accession>
<dbReference type="EMBL" id="JARKIE010000015">
    <property type="protein sequence ID" value="KAJ7702233.1"/>
    <property type="molecule type" value="Genomic_DNA"/>
</dbReference>
<name>A0AAD7DYF5_MYCRO</name>
<reference evidence="1" key="1">
    <citation type="submission" date="2023-03" db="EMBL/GenBank/DDBJ databases">
        <title>Massive genome expansion in bonnet fungi (Mycena s.s.) driven by repeated elements and novel gene families across ecological guilds.</title>
        <authorList>
            <consortium name="Lawrence Berkeley National Laboratory"/>
            <person name="Harder C.B."/>
            <person name="Miyauchi S."/>
            <person name="Viragh M."/>
            <person name="Kuo A."/>
            <person name="Thoen E."/>
            <person name="Andreopoulos B."/>
            <person name="Lu D."/>
            <person name="Skrede I."/>
            <person name="Drula E."/>
            <person name="Henrissat B."/>
            <person name="Morin E."/>
            <person name="Kohler A."/>
            <person name="Barry K."/>
            <person name="LaButti K."/>
            <person name="Morin E."/>
            <person name="Salamov A."/>
            <person name="Lipzen A."/>
            <person name="Mereny Z."/>
            <person name="Hegedus B."/>
            <person name="Baldrian P."/>
            <person name="Stursova M."/>
            <person name="Weitz H."/>
            <person name="Taylor A."/>
            <person name="Grigoriev I.V."/>
            <person name="Nagy L.G."/>
            <person name="Martin F."/>
            <person name="Kauserud H."/>
        </authorList>
    </citation>
    <scope>NUCLEOTIDE SEQUENCE</scope>
    <source>
        <strain evidence="1">CBHHK067</strain>
    </source>
</reference>
<dbReference type="Proteomes" id="UP001221757">
    <property type="component" value="Unassembled WGS sequence"/>
</dbReference>
<comment type="caution">
    <text evidence="1">The sequence shown here is derived from an EMBL/GenBank/DDBJ whole genome shotgun (WGS) entry which is preliminary data.</text>
</comment>
<proteinExistence type="predicted"/>
<sequence>MSSSDHSMISYEKQGLIHAPSGSHKVKYLAGEDWDFHLDIVHKPVDLSLVLPHYRARNQPIEHRMGMFVGNESHPMKVKVCRSYCRAKFDLEVRASTSDITIWLPSDFKGHIHCPKTTTFSAGFINRVMGSVRLNEPHYESSSEEDEVVVSTHGHVTFRMWDVQTSAPENSQKEAFRRLFCCAHKTPETAHDWDFLLEN</sequence>
<gene>
    <name evidence="1" type="ORF">B0H17DRAFT_1043285</name>
</gene>
<evidence type="ECO:0000313" key="1">
    <source>
        <dbReference type="EMBL" id="KAJ7702233.1"/>
    </source>
</evidence>
<evidence type="ECO:0000313" key="2">
    <source>
        <dbReference type="Proteomes" id="UP001221757"/>
    </source>
</evidence>
<keyword evidence="2" id="KW-1185">Reference proteome</keyword>